<dbReference type="EMBL" id="KN825227">
    <property type="protein sequence ID" value="KIK92944.1"/>
    <property type="molecule type" value="Genomic_DNA"/>
</dbReference>
<name>A0A0D0E023_9AGAM</name>
<evidence type="ECO:0000313" key="3">
    <source>
        <dbReference type="Proteomes" id="UP000054538"/>
    </source>
</evidence>
<proteinExistence type="predicted"/>
<accession>A0A0D0E023</accession>
<dbReference type="AlphaFoldDB" id="A0A0D0E023"/>
<reference evidence="3" key="2">
    <citation type="submission" date="2015-01" db="EMBL/GenBank/DDBJ databases">
        <title>Evolutionary Origins and Diversification of the Mycorrhizal Mutualists.</title>
        <authorList>
            <consortium name="DOE Joint Genome Institute"/>
            <consortium name="Mycorrhizal Genomics Consortium"/>
            <person name="Kohler A."/>
            <person name="Kuo A."/>
            <person name="Nagy L.G."/>
            <person name="Floudas D."/>
            <person name="Copeland A."/>
            <person name="Barry K.W."/>
            <person name="Cichocki N."/>
            <person name="Veneault-Fourrey C."/>
            <person name="LaButti K."/>
            <person name="Lindquist E.A."/>
            <person name="Lipzen A."/>
            <person name="Lundell T."/>
            <person name="Morin E."/>
            <person name="Murat C."/>
            <person name="Riley R."/>
            <person name="Ohm R."/>
            <person name="Sun H."/>
            <person name="Tunlid A."/>
            <person name="Henrissat B."/>
            <person name="Grigoriev I.V."/>
            <person name="Hibbett D.S."/>
            <person name="Martin F."/>
        </authorList>
    </citation>
    <scope>NUCLEOTIDE SEQUENCE [LARGE SCALE GENOMIC DNA]</scope>
    <source>
        <strain evidence="3">Ve08.2h10</strain>
    </source>
</reference>
<protein>
    <submittedName>
        <fullName evidence="2">Uncharacterized protein</fullName>
    </submittedName>
</protein>
<evidence type="ECO:0000256" key="1">
    <source>
        <dbReference type="SAM" id="MobiDB-lite"/>
    </source>
</evidence>
<dbReference type="Proteomes" id="UP000054538">
    <property type="component" value="Unassembled WGS sequence"/>
</dbReference>
<feature type="compositionally biased region" description="Basic and acidic residues" evidence="1">
    <location>
        <begin position="18"/>
        <end position="27"/>
    </location>
</feature>
<dbReference type="HOGENOM" id="CLU_1644257_0_0_1"/>
<gene>
    <name evidence="2" type="ORF">PAXRUDRAFT_546067</name>
</gene>
<feature type="region of interest" description="Disordered" evidence="1">
    <location>
        <begin position="18"/>
        <end position="54"/>
    </location>
</feature>
<feature type="compositionally biased region" description="Polar residues" evidence="1">
    <location>
        <begin position="28"/>
        <end position="40"/>
    </location>
</feature>
<reference evidence="2 3" key="1">
    <citation type="submission" date="2014-04" db="EMBL/GenBank/DDBJ databases">
        <authorList>
            <consortium name="DOE Joint Genome Institute"/>
            <person name="Kuo A."/>
            <person name="Kohler A."/>
            <person name="Jargeat P."/>
            <person name="Nagy L.G."/>
            <person name="Floudas D."/>
            <person name="Copeland A."/>
            <person name="Barry K.W."/>
            <person name="Cichocki N."/>
            <person name="Veneault-Fourrey C."/>
            <person name="LaButti K."/>
            <person name="Lindquist E.A."/>
            <person name="Lipzen A."/>
            <person name="Lundell T."/>
            <person name="Morin E."/>
            <person name="Murat C."/>
            <person name="Sun H."/>
            <person name="Tunlid A."/>
            <person name="Henrissat B."/>
            <person name="Grigoriev I.V."/>
            <person name="Hibbett D.S."/>
            <person name="Martin F."/>
            <person name="Nordberg H.P."/>
            <person name="Cantor M.N."/>
            <person name="Hua S.X."/>
        </authorList>
    </citation>
    <scope>NUCLEOTIDE SEQUENCE [LARGE SCALE GENOMIC DNA]</scope>
    <source>
        <strain evidence="2 3">Ve08.2h10</strain>
    </source>
</reference>
<keyword evidence="3" id="KW-1185">Reference proteome</keyword>
<organism evidence="2 3">
    <name type="scientific">Paxillus rubicundulus Ve08.2h10</name>
    <dbReference type="NCBI Taxonomy" id="930991"/>
    <lineage>
        <taxon>Eukaryota</taxon>
        <taxon>Fungi</taxon>
        <taxon>Dikarya</taxon>
        <taxon>Basidiomycota</taxon>
        <taxon>Agaricomycotina</taxon>
        <taxon>Agaricomycetes</taxon>
        <taxon>Agaricomycetidae</taxon>
        <taxon>Boletales</taxon>
        <taxon>Paxilineae</taxon>
        <taxon>Paxillaceae</taxon>
        <taxon>Paxillus</taxon>
    </lineage>
</organism>
<dbReference type="InParanoid" id="A0A0D0E023"/>
<evidence type="ECO:0000313" key="2">
    <source>
        <dbReference type="EMBL" id="KIK92944.1"/>
    </source>
</evidence>
<sequence>MDRPRWFSAVWASIRQKDDRTDHKRLASSESRNTNLQHPTNGFLPNGHRVQESKSPPRIEIARDGMTNSLLDVVAQGVSSLQSVSTPHTSFEGIHILGIYRGNRQDSIHHLRHHTYQTQSMTPMPMPAASHSPNEDMRLAWMKEHKQFKIIKKVSGRIRRA</sequence>